<dbReference type="RefSeq" id="YP_009301201.1">
    <property type="nucleotide sequence ID" value="NC_031230.1"/>
</dbReference>
<dbReference type="Proteomes" id="UP000201371">
    <property type="component" value="Segment"/>
</dbReference>
<keyword evidence="2" id="KW-1185">Reference proteome</keyword>
<dbReference type="Pfam" id="PF10127">
    <property type="entry name" value="RlaP"/>
    <property type="match status" value="1"/>
</dbReference>
<evidence type="ECO:0000313" key="2">
    <source>
        <dbReference type="Proteomes" id="UP000201371"/>
    </source>
</evidence>
<dbReference type="OrthoDB" id="21849at10239"/>
<accession>A0A142K9A8</accession>
<dbReference type="GeneID" id="29125109"/>
<sequence length="238" mass="26882">MTQILTAVVGSRLHGNAREDSDTDLHGIHVDRTMDLVGVGPVPHPVKVDQSKPDVDFTSWEIGHWANMALQGELNCLEVLWAEEYPTLTTKGSELIAIRDSFLSQRIRPKWIGWCNGMAKRVGKGQGRARTELGRTKEAFHCLRILDMLRLAWKDGIVQPHPPHAQALWRAAETLIHNDGLDNDGWAGRQLQGDIELTIQFTKDHESALPEEPPLYVIQDYMTEVRLIHFRGSTNIPF</sequence>
<dbReference type="InterPro" id="IPR018775">
    <property type="entry name" value="RlaP"/>
</dbReference>
<dbReference type="PANTHER" id="PTHR34817:SF1">
    <property type="entry name" value="NUCLEOTIDYLTRANSFERASE"/>
    <property type="match status" value="1"/>
</dbReference>
<gene>
    <name evidence="1" type="primary">147</name>
    <name evidence="1" type="ORF">SEA_YVONNETASTIC_147</name>
</gene>
<dbReference type="KEGG" id="vg:29125109"/>
<evidence type="ECO:0000313" key="1">
    <source>
        <dbReference type="EMBL" id="AMS02691.1"/>
    </source>
</evidence>
<dbReference type="PANTHER" id="PTHR34817">
    <property type="entry name" value="NUCLEOTIDYLTRANSFERASE"/>
    <property type="match status" value="1"/>
</dbReference>
<protein>
    <submittedName>
        <fullName evidence="1">Nucleotidyltransferase</fullName>
    </submittedName>
</protein>
<name>A0A142K9A8_9CAUD</name>
<proteinExistence type="predicted"/>
<reference evidence="2" key="1">
    <citation type="submission" date="2016-03" db="EMBL/GenBank/DDBJ databases">
        <authorList>
            <person name="Ploux O."/>
        </authorList>
    </citation>
    <scope>NUCLEOTIDE SEQUENCE [LARGE SCALE GENOMIC DNA]</scope>
</reference>
<organism evidence="1 2">
    <name type="scientific">Gordonia phage Yvonnetastic</name>
    <dbReference type="NCBI Taxonomy" id="1821566"/>
    <lineage>
        <taxon>Viruses</taxon>
        <taxon>Duplodnaviria</taxon>
        <taxon>Heunggongvirae</taxon>
        <taxon>Uroviricota</taxon>
        <taxon>Caudoviricetes</taxon>
        <taxon>Yvonnevirus</taxon>
        <taxon>Yvonnevirus yvonnetastic</taxon>
        <taxon>Gordonia virus Yvonnetastic</taxon>
    </lineage>
</organism>
<dbReference type="EMBL" id="KU963248">
    <property type="protein sequence ID" value="AMS02691.1"/>
    <property type="molecule type" value="Genomic_DNA"/>
</dbReference>